<dbReference type="InterPro" id="IPR025256">
    <property type="entry name" value="TM7S3/TM198-like_dom"/>
</dbReference>
<feature type="chain" id="PRO_5045439436" description="Transmembrane protein 198" evidence="8">
    <location>
        <begin position="20"/>
        <end position="253"/>
    </location>
</feature>
<feature type="transmembrane region" description="Helical" evidence="7">
    <location>
        <begin position="97"/>
        <end position="116"/>
    </location>
</feature>
<evidence type="ECO:0000256" key="3">
    <source>
        <dbReference type="ARBA" id="ARBA00022692"/>
    </source>
</evidence>
<evidence type="ECO:0000256" key="4">
    <source>
        <dbReference type="ARBA" id="ARBA00022989"/>
    </source>
</evidence>
<sequence>MLPLPALQLLLLALPLAAAQSATPVSDAAASTSSALTAHSIVSAVLAIIAGGFMLISGFRLFRPTLFVAGFAFTALVGFVILTRAEPTAGYANRDTVLLLGSLAFGIAGGFLALLFWQFGVSCLGAMAGVAVALFVLSWKSNGAIESETGRAIFIAVCALIGAVVIHFVERPAIIVSTSVLGAYLVIMGIDFFAKTGVVAAIRQFLSGTNRFDTSVFSTSNGTFGMLCTMVVLAVIGMVVQFRTTRGRVFMDK</sequence>
<accession>A0ABR4NE07</accession>
<comment type="similarity">
    <text evidence="2">Belongs to the TMEM198 family.</text>
</comment>
<keyword evidence="11" id="KW-1185">Reference proteome</keyword>
<feature type="transmembrane region" description="Helical" evidence="7">
    <location>
        <begin position="151"/>
        <end position="169"/>
    </location>
</feature>
<feature type="transmembrane region" description="Helical" evidence="7">
    <location>
        <begin position="66"/>
        <end position="85"/>
    </location>
</feature>
<evidence type="ECO:0000313" key="11">
    <source>
        <dbReference type="Proteomes" id="UP001527925"/>
    </source>
</evidence>
<feature type="transmembrane region" description="Helical" evidence="7">
    <location>
        <begin position="222"/>
        <end position="242"/>
    </location>
</feature>
<dbReference type="PANTHER" id="PTHR31247">
    <property type="entry name" value="TRANSMEMBRANE PROTEIN 198 FAMILY MEMBER"/>
    <property type="match status" value="1"/>
</dbReference>
<evidence type="ECO:0000256" key="1">
    <source>
        <dbReference type="ARBA" id="ARBA00004141"/>
    </source>
</evidence>
<feature type="domain" description="TM7S3/TM198-like" evidence="9">
    <location>
        <begin position="45"/>
        <end position="242"/>
    </location>
</feature>
<evidence type="ECO:0000313" key="10">
    <source>
        <dbReference type="EMBL" id="KAL2917736.1"/>
    </source>
</evidence>
<gene>
    <name evidence="10" type="ORF">HK105_202609</name>
</gene>
<feature type="transmembrane region" description="Helical" evidence="7">
    <location>
        <begin position="123"/>
        <end position="139"/>
    </location>
</feature>
<evidence type="ECO:0000256" key="5">
    <source>
        <dbReference type="ARBA" id="ARBA00023136"/>
    </source>
</evidence>
<keyword evidence="3 7" id="KW-0812">Transmembrane</keyword>
<feature type="signal peptide" evidence="8">
    <location>
        <begin position="1"/>
        <end position="19"/>
    </location>
</feature>
<feature type="transmembrane region" description="Helical" evidence="7">
    <location>
        <begin position="35"/>
        <end position="59"/>
    </location>
</feature>
<evidence type="ECO:0000256" key="6">
    <source>
        <dbReference type="ARBA" id="ARBA00049737"/>
    </source>
</evidence>
<evidence type="ECO:0000256" key="8">
    <source>
        <dbReference type="SAM" id="SignalP"/>
    </source>
</evidence>
<protein>
    <recommendedName>
        <fullName evidence="6">Transmembrane protein 198</fullName>
    </recommendedName>
</protein>
<reference evidence="10 11" key="1">
    <citation type="submission" date="2023-09" db="EMBL/GenBank/DDBJ databases">
        <title>Pangenome analysis of Batrachochytrium dendrobatidis and related Chytrids.</title>
        <authorList>
            <person name="Yacoub M.N."/>
            <person name="Stajich J.E."/>
            <person name="James T.Y."/>
        </authorList>
    </citation>
    <scope>NUCLEOTIDE SEQUENCE [LARGE SCALE GENOMIC DNA]</scope>
    <source>
        <strain evidence="10 11">JEL0888</strain>
    </source>
</reference>
<comment type="subcellular location">
    <subcellularLocation>
        <location evidence="1">Membrane</location>
        <topology evidence="1">Multi-pass membrane protein</topology>
    </subcellularLocation>
</comment>
<dbReference type="PANTHER" id="PTHR31247:SF5">
    <property type="entry name" value="DUF4203 DOMAIN-CONTAINING PROTEIN"/>
    <property type="match status" value="1"/>
</dbReference>
<keyword evidence="8" id="KW-0732">Signal</keyword>
<dbReference type="EMBL" id="JADGIZ020000009">
    <property type="protein sequence ID" value="KAL2917736.1"/>
    <property type="molecule type" value="Genomic_DNA"/>
</dbReference>
<evidence type="ECO:0000256" key="7">
    <source>
        <dbReference type="SAM" id="Phobius"/>
    </source>
</evidence>
<keyword evidence="5 7" id="KW-0472">Membrane</keyword>
<keyword evidence="4 7" id="KW-1133">Transmembrane helix</keyword>
<dbReference type="InterPro" id="IPR040236">
    <property type="entry name" value="TMEM198"/>
</dbReference>
<comment type="caution">
    <text evidence="10">The sequence shown here is derived from an EMBL/GenBank/DDBJ whole genome shotgun (WGS) entry which is preliminary data.</text>
</comment>
<name>A0ABR4NE07_9FUNG</name>
<dbReference type="Proteomes" id="UP001527925">
    <property type="component" value="Unassembled WGS sequence"/>
</dbReference>
<evidence type="ECO:0000259" key="9">
    <source>
        <dbReference type="Pfam" id="PF13886"/>
    </source>
</evidence>
<proteinExistence type="inferred from homology"/>
<dbReference type="Pfam" id="PF13886">
    <property type="entry name" value="TM7S3_TM198"/>
    <property type="match status" value="1"/>
</dbReference>
<evidence type="ECO:0000256" key="2">
    <source>
        <dbReference type="ARBA" id="ARBA00006244"/>
    </source>
</evidence>
<feature type="transmembrane region" description="Helical" evidence="7">
    <location>
        <begin position="181"/>
        <end position="202"/>
    </location>
</feature>
<organism evidence="10 11">
    <name type="scientific">Polyrhizophydium stewartii</name>
    <dbReference type="NCBI Taxonomy" id="2732419"/>
    <lineage>
        <taxon>Eukaryota</taxon>
        <taxon>Fungi</taxon>
        <taxon>Fungi incertae sedis</taxon>
        <taxon>Chytridiomycota</taxon>
        <taxon>Chytridiomycota incertae sedis</taxon>
        <taxon>Chytridiomycetes</taxon>
        <taxon>Rhizophydiales</taxon>
        <taxon>Rhizophydiales incertae sedis</taxon>
        <taxon>Polyrhizophydium</taxon>
    </lineage>
</organism>